<dbReference type="Proteomes" id="UP000245469">
    <property type="component" value="Unassembled WGS sequence"/>
</dbReference>
<keyword evidence="4" id="KW-0732">Signal</keyword>
<evidence type="ECO:0000313" key="8">
    <source>
        <dbReference type="EMBL" id="PWJ49026.1"/>
    </source>
</evidence>
<dbReference type="EMBL" id="QGDQ01000027">
    <property type="protein sequence ID" value="PWJ49026.1"/>
    <property type="molecule type" value="Genomic_DNA"/>
</dbReference>
<evidence type="ECO:0000259" key="7">
    <source>
        <dbReference type="Pfam" id="PF01120"/>
    </source>
</evidence>
<dbReference type="InterPro" id="IPR017853">
    <property type="entry name" value="GH"/>
</dbReference>
<dbReference type="InterPro" id="IPR016286">
    <property type="entry name" value="FUC_metazoa-typ"/>
</dbReference>
<comment type="caution">
    <text evidence="8">The sequence shown here is derived from an EMBL/GenBank/DDBJ whole genome shotgun (WGS) entry which is preliminary data.</text>
</comment>
<dbReference type="InterPro" id="IPR057739">
    <property type="entry name" value="Glyco_hydro_29_N"/>
</dbReference>
<accession>A0A315ZU01</accession>
<organism evidence="8 9">
    <name type="scientific">Quadrisphaera granulorum</name>
    <dbReference type="NCBI Taxonomy" id="317664"/>
    <lineage>
        <taxon>Bacteria</taxon>
        <taxon>Bacillati</taxon>
        <taxon>Actinomycetota</taxon>
        <taxon>Actinomycetes</taxon>
        <taxon>Kineosporiales</taxon>
        <taxon>Kineosporiaceae</taxon>
        <taxon>Quadrisphaera</taxon>
    </lineage>
</organism>
<dbReference type="PRINTS" id="PR00741">
    <property type="entry name" value="GLHYDRLASE29"/>
</dbReference>
<dbReference type="Pfam" id="PF01120">
    <property type="entry name" value="Alpha_L_fucos"/>
    <property type="match status" value="1"/>
</dbReference>
<dbReference type="Gene3D" id="3.20.20.80">
    <property type="entry name" value="Glycosidases"/>
    <property type="match status" value="1"/>
</dbReference>
<protein>
    <recommendedName>
        <fullName evidence="3">alpha-L-fucosidase</fullName>
        <ecNumber evidence="3">3.2.1.51</ecNumber>
    </recommendedName>
</protein>
<dbReference type="SUPFAM" id="SSF51445">
    <property type="entry name" value="(Trans)glycosidases"/>
    <property type="match status" value="1"/>
</dbReference>
<reference evidence="8 9" key="1">
    <citation type="submission" date="2018-03" db="EMBL/GenBank/DDBJ databases">
        <title>Genomic Encyclopedia of Archaeal and Bacterial Type Strains, Phase II (KMG-II): from individual species to whole genera.</title>
        <authorList>
            <person name="Goeker M."/>
        </authorList>
    </citation>
    <scope>NUCLEOTIDE SEQUENCE [LARGE SCALE GENOMIC DNA]</scope>
    <source>
        <strain evidence="8 9">DSM 44889</strain>
    </source>
</reference>
<evidence type="ECO:0000256" key="5">
    <source>
        <dbReference type="ARBA" id="ARBA00022801"/>
    </source>
</evidence>
<dbReference type="GO" id="GO:0006004">
    <property type="term" value="P:fucose metabolic process"/>
    <property type="evidence" value="ECO:0007669"/>
    <property type="project" value="InterPro"/>
</dbReference>
<sequence length="458" mass="49561">MAMFDPTAQRPAAYRRFVRPVPKWFTDAKLGIFVHWGAYSVPAWAVPLGEHGGSHDDWFLGNPYAEWYANTIRIPGSPAAQHHREVYGDAPYDDFLDAWHAEAFDADALVALFARVGARYVVPTTKHHDGITLWDAPGTGTRNTVARGPRRDLVREFERATRAAGLRFGVYYSGGLDWHAADTGPIWDADDDSGARPLDAAYAAYASAQVRDLIERYAPDVLWGDIDWPDAGKPEGPLSFTHLLDAFYARCPEGVVNDRWGLTHWDFRTSEYQAGTALEGDQAWENCRGIGLSFGYNRNEGPEHHLDGPAAVRHLVDVVSRGGNLLLNVGPDAAGRIPELQLRCLEGLAAWMAVNSPAVHDTRPLPADVAAGSDGDDDGRWVRWTASRDGAHAFAVVDGPAGQVALAARADALQIDAARVLGGGPVAAQAVDGGVVVDLPVVAEAAGPLVVELPRRHP</sequence>
<name>A0A315ZU01_9ACTN</name>
<keyword evidence="9" id="KW-1185">Reference proteome</keyword>
<dbReference type="GO" id="GO:0005764">
    <property type="term" value="C:lysosome"/>
    <property type="evidence" value="ECO:0007669"/>
    <property type="project" value="TreeGrafter"/>
</dbReference>
<proteinExistence type="inferred from homology"/>
<evidence type="ECO:0000256" key="4">
    <source>
        <dbReference type="ARBA" id="ARBA00022729"/>
    </source>
</evidence>
<feature type="domain" description="Glycoside hydrolase family 29 N-terminal" evidence="7">
    <location>
        <begin position="19"/>
        <end position="356"/>
    </location>
</feature>
<dbReference type="GO" id="GO:0016139">
    <property type="term" value="P:glycoside catabolic process"/>
    <property type="evidence" value="ECO:0007669"/>
    <property type="project" value="TreeGrafter"/>
</dbReference>
<dbReference type="EC" id="3.2.1.51" evidence="3"/>
<dbReference type="GO" id="GO:0004560">
    <property type="term" value="F:alpha-L-fucosidase activity"/>
    <property type="evidence" value="ECO:0007669"/>
    <property type="project" value="InterPro"/>
</dbReference>
<dbReference type="PANTHER" id="PTHR10030">
    <property type="entry name" value="ALPHA-L-FUCOSIDASE"/>
    <property type="match status" value="1"/>
</dbReference>
<evidence type="ECO:0000313" key="9">
    <source>
        <dbReference type="Proteomes" id="UP000245469"/>
    </source>
</evidence>
<keyword evidence="5" id="KW-0378">Hydrolase</keyword>
<dbReference type="RefSeq" id="WP_211319715.1">
    <property type="nucleotide sequence ID" value="NZ_QGDQ01000027.1"/>
</dbReference>
<keyword evidence="6" id="KW-0326">Glycosidase</keyword>
<dbReference type="SMART" id="SM00812">
    <property type="entry name" value="Alpha_L_fucos"/>
    <property type="match status" value="1"/>
</dbReference>
<comment type="function">
    <text evidence="1">Alpha-L-fucosidase is responsible for hydrolyzing the alpha-1,6-linked fucose joined to the reducing-end N-acetylglucosamine of the carbohydrate moieties of glycoproteins.</text>
</comment>
<evidence type="ECO:0000256" key="3">
    <source>
        <dbReference type="ARBA" id="ARBA00012662"/>
    </source>
</evidence>
<evidence type="ECO:0000256" key="2">
    <source>
        <dbReference type="ARBA" id="ARBA00007951"/>
    </source>
</evidence>
<evidence type="ECO:0000256" key="6">
    <source>
        <dbReference type="ARBA" id="ARBA00023295"/>
    </source>
</evidence>
<gene>
    <name evidence="8" type="ORF">BXY45_12717</name>
</gene>
<dbReference type="PANTHER" id="PTHR10030:SF37">
    <property type="entry name" value="ALPHA-L-FUCOSIDASE-RELATED"/>
    <property type="match status" value="1"/>
</dbReference>
<dbReference type="AlphaFoldDB" id="A0A315ZU01"/>
<dbReference type="InterPro" id="IPR000933">
    <property type="entry name" value="Glyco_hydro_29"/>
</dbReference>
<evidence type="ECO:0000256" key="1">
    <source>
        <dbReference type="ARBA" id="ARBA00004071"/>
    </source>
</evidence>
<comment type="similarity">
    <text evidence="2">Belongs to the glycosyl hydrolase 29 family.</text>
</comment>